<evidence type="ECO:0000259" key="2">
    <source>
        <dbReference type="Pfam" id="PF01266"/>
    </source>
</evidence>
<dbReference type="InterPro" id="IPR006076">
    <property type="entry name" value="FAD-dep_OxRdtase"/>
</dbReference>
<dbReference type="RefSeq" id="WP_142903639.1">
    <property type="nucleotide sequence ID" value="NZ_ML660090.1"/>
</dbReference>
<sequence>MQTYDVAVIGGGLVGCAAAYYLAGAGARVALIERGGINQGASGQNAGSLHFQLEHRLIQHRNTLAAELEHYVALTQMAIAQWRDLEAELDCDLELGMHGGLMVAETPAQVELLQQKAHIETGQGLQVELLDGVRVRRLAPYLGDTILAALFCPAEGHCNPRLLTPAYAQKAAARGAEIFTRSPVNGIRRQSGNWQIEIGAGTETAAARRLAAAAVLNAAGAWSPAVAAMANLHLPLFPVGLTMNVTERTAPLIPHLVQHVGRKLSMKQVRDGNILIGGGWSAHLWQRDGKWHAERAPVIDPTSVYGNLAVAAEVVPAVETLHLVRTWTGTTGITPDQLPIIGEVSRAPGFYVAAGGSGFTYGPSYAQLISELILKGETSFPLAPYSPDRFGHINMFMG</sequence>
<name>A0A545TZL1_9GAMM</name>
<keyword evidence="1" id="KW-0560">Oxidoreductase</keyword>
<evidence type="ECO:0000256" key="1">
    <source>
        <dbReference type="ARBA" id="ARBA00023002"/>
    </source>
</evidence>
<feature type="domain" description="FAD dependent oxidoreductase" evidence="2">
    <location>
        <begin position="5"/>
        <end position="372"/>
    </location>
</feature>
<dbReference type="Pfam" id="PF01266">
    <property type="entry name" value="DAO"/>
    <property type="match status" value="1"/>
</dbReference>
<organism evidence="3 4">
    <name type="scientific">Exilibacterium tricleocarpae</name>
    <dbReference type="NCBI Taxonomy" id="2591008"/>
    <lineage>
        <taxon>Bacteria</taxon>
        <taxon>Pseudomonadati</taxon>
        <taxon>Pseudomonadota</taxon>
        <taxon>Gammaproteobacteria</taxon>
        <taxon>Cellvibrionales</taxon>
        <taxon>Cellvibrionaceae</taxon>
        <taxon>Exilibacterium</taxon>
    </lineage>
</organism>
<evidence type="ECO:0000313" key="4">
    <source>
        <dbReference type="Proteomes" id="UP000319732"/>
    </source>
</evidence>
<reference evidence="3 4" key="1">
    <citation type="submission" date="2019-06" db="EMBL/GenBank/DDBJ databases">
        <title>Whole genome sequence for Cellvibrionaceae sp. R142.</title>
        <authorList>
            <person name="Wang G."/>
        </authorList>
    </citation>
    <scope>NUCLEOTIDE SEQUENCE [LARGE SCALE GENOMIC DNA]</scope>
    <source>
        <strain evidence="3 4">R142</strain>
    </source>
</reference>
<dbReference type="SUPFAM" id="SSF51905">
    <property type="entry name" value="FAD/NAD(P)-binding domain"/>
    <property type="match status" value="1"/>
</dbReference>
<dbReference type="GO" id="GO:0016491">
    <property type="term" value="F:oxidoreductase activity"/>
    <property type="evidence" value="ECO:0007669"/>
    <property type="project" value="UniProtKB-KW"/>
</dbReference>
<dbReference type="PANTHER" id="PTHR13847:SF287">
    <property type="entry name" value="FAD-DEPENDENT OXIDOREDUCTASE DOMAIN-CONTAINING PROTEIN 1"/>
    <property type="match status" value="1"/>
</dbReference>
<dbReference type="EMBL" id="VHSG01000007">
    <property type="protein sequence ID" value="TQV82623.1"/>
    <property type="molecule type" value="Genomic_DNA"/>
</dbReference>
<evidence type="ECO:0000313" key="3">
    <source>
        <dbReference type="EMBL" id="TQV82623.1"/>
    </source>
</evidence>
<dbReference type="Proteomes" id="UP000319732">
    <property type="component" value="Unassembled WGS sequence"/>
</dbReference>
<dbReference type="Gene3D" id="3.30.9.10">
    <property type="entry name" value="D-Amino Acid Oxidase, subunit A, domain 2"/>
    <property type="match status" value="1"/>
</dbReference>
<dbReference type="AlphaFoldDB" id="A0A545TZL1"/>
<dbReference type="InterPro" id="IPR036188">
    <property type="entry name" value="FAD/NAD-bd_sf"/>
</dbReference>
<dbReference type="OrthoDB" id="9815989at2"/>
<dbReference type="PANTHER" id="PTHR13847">
    <property type="entry name" value="SARCOSINE DEHYDROGENASE-RELATED"/>
    <property type="match status" value="1"/>
</dbReference>
<protein>
    <submittedName>
        <fullName evidence="3">FAD-binding oxidoreductase</fullName>
    </submittedName>
</protein>
<accession>A0A545TZL1</accession>
<proteinExistence type="predicted"/>
<keyword evidence="4" id="KW-1185">Reference proteome</keyword>
<dbReference type="GO" id="GO:0005737">
    <property type="term" value="C:cytoplasm"/>
    <property type="evidence" value="ECO:0007669"/>
    <property type="project" value="TreeGrafter"/>
</dbReference>
<gene>
    <name evidence="3" type="ORF">FKG94_07800</name>
</gene>
<dbReference type="Gene3D" id="3.50.50.60">
    <property type="entry name" value="FAD/NAD(P)-binding domain"/>
    <property type="match status" value="1"/>
</dbReference>
<comment type="caution">
    <text evidence="3">The sequence shown here is derived from an EMBL/GenBank/DDBJ whole genome shotgun (WGS) entry which is preliminary data.</text>
</comment>